<dbReference type="Pfam" id="PF02424">
    <property type="entry name" value="ApbE"/>
    <property type="match status" value="1"/>
</dbReference>
<protein>
    <recommendedName>
        <fullName evidence="3 11">FAD:protein FMN transferase</fullName>
        <ecNumber evidence="2 11">2.7.1.180</ecNumber>
    </recommendedName>
    <alternativeName>
        <fullName evidence="9 11">Flavin transferase</fullName>
    </alternativeName>
</protein>
<feature type="binding site" evidence="12">
    <location>
        <position position="168"/>
    </location>
    <ligand>
        <name>Mg(2+)</name>
        <dbReference type="ChEBI" id="CHEBI:18420"/>
    </ligand>
</feature>
<keyword evidence="15" id="KW-1185">Reference proteome</keyword>
<evidence type="ECO:0000256" key="13">
    <source>
        <dbReference type="SAM" id="MobiDB-lite"/>
    </source>
</evidence>
<dbReference type="STRING" id="1137280.D777_02641"/>
<keyword evidence="8 11" id="KW-0460">Magnesium</keyword>
<dbReference type="PIRSF" id="PIRSF006268">
    <property type="entry name" value="ApbE"/>
    <property type="match status" value="1"/>
</dbReference>
<evidence type="ECO:0000256" key="7">
    <source>
        <dbReference type="ARBA" id="ARBA00022827"/>
    </source>
</evidence>
<keyword evidence="6 11" id="KW-0479">Metal-binding</keyword>
<comment type="similarity">
    <text evidence="1 11">Belongs to the ApbE family.</text>
</comment>
<dbReference type="Gene3D" id="3.10.520.10">
    <property type="entry name" value="ApbE-like domains"/>
    <property type="match status" value="1"/>
</dbReference>
<gene>
    <name evidence="14" type="ORF">D777_02641</name>
</gene>
<evidence type="ECO:0000256" key="6">
    <source>
        <dbReference type="ARBA" id="ARBA00022723"/>
    </source>
</evidence>
<dbReference type="RefSeq" id="WP_081849549.1">
    <property type="nucleotide sequence ID" value="NZ_ANIE01000007.1"/>
</dbReference>
<evidence type="ECO:0000256" key="9">
    <source>
        <dbReference type="ARBA" id="ARBA00031306"/>
    </source>
</evidence>
<dbReference type="PANTHER" id="PTHR30040:SF2">
    <property type="entry name" value="FAD:PROTEIN FMN TRANSFERASE"/>
    <property type="match status" value="1"/>
</dbReference>
<evidence type="ECO:0000313" key="15">
    <source>
        <dbReference type="Proteomes" id="UP000035057"/>
    </source>
</evidence>
<dbReference type="PANTHER" id="PTHR30040">
    <property type="entry name" value="THIAMINE BIOSYNTHESIS LIPOPROTEIN APBE"/>
    <property type="match status" value="1"/>
</dbReference>
<comment type="catalytic activity">
    <reaction evidence="10 11">
        <text>L-threonyl-[protein] + FAD = FMN-L-threonyl-[protein] + AMP + H(+)</text>
        <dbReference type="Rhea" id="RHEA:36847"/>
        <dbReference type="Rhea" id="RHEA-COMP:11060"/>
        <dbReference type="Rhea" id="RHEA-COMP:11061"/>
        <dbReference type="ChEBI" id="CHEBI:15378"/>
        <dbReference type="ChEBI" id="CHEBI:30013"/>
        <dbReference type="ChEBI" id="CHEBI:57692"/>
        <dbReference type="ChEBI" id="CHEBI:74257"/>
        <dbReference type="ChEBI" id="CHEBI:456215"/>
        <dbReference type="EC" id="2.7.1.180"/>
    </reaction>
</comment>
<dbReference type="InterPro" id="IPR003374">
    <property type="entry name" value="ApbE-like_sf"/>
</dbReference>
<proteinExistence type="inferred from homology"/>
<keyword evidence="14" id="KW-0449">Lipoprotein</keyword>
<dbReference type="AlphaFoldDB" id="A0A072MZ56"/>
<evidence type="ECO:0000256" key="3">
    <source>
        <dbReference type="ARBA" id="ARBA00016337"/>
    </source>
</evidence>
<dbReference type="EMBL" id="ANIE01000007">
    <property type="protein sequence ID" value="KEF30699.1"/>
    <property type="molecule type" value="Genomic_DNA"/>
</dbReference>
<keyword evidence="7 11" id="KW-0274">FAD</keyword>
<evidence type="ECO:0000256" key="1">
    <source>
        <dbReference type="ARBA" id="ARBA00008282"/>
    </source>
</evidence>
<feature type="binding site" evidence="12">
    <location>
        <position position="287"/>
    </location>
    <ligand>
        <name>Mg(2+)</name>
        <dbReference type="ChEBI" id="CHEBI:18420"/>
    </ligand>
</feature>
<comment type="cofactor">
    <cofactor evidence="12">
        <name>Mg(2+)</name>
        <dbReference type="ChEBI" id="CHEBI:18420"/>
    </cofactor>
    <cofactor evidence="12">
        <name>Mn(2+)</name>
        <dbReference type="ChEBI" id="CHEBI:29035"/>
    </cofactor>
    <text evidence="12">Magnesium. Can also use manganese.</text>
</comment>
<feature type="region of interest" description="Disordered" evidence="13">
    <location>
        <begin position="1"/>
        <end position="24"/>
    </location>
</feature>
<dbReference type="PATRIC" id="fig|1137280.3.peg.2458"/>
<dbReference type="EC" id="2.7.1.180" evidence="2 11"/>
<organism evidence="14 15">
    <name type="scientific">Marinobacter nitratireducens</name>
    <dbReference type="NCBI Taxonomy" id="1137280"/>
    <lineage>
        <taxon>Bacteria</taxon>
        <taxon>Pseudomonadati</taxon>
        <taxon>Pseudomonadota</taxon>
        <taxon>Gammaproteobacteria</taxon>
        <taxon>Pseudomonadales</taxon>
        <taxon>Marinobacteraceae</taxon>
        <taxon>Marinobacter</taxon>
    </lineage>
</organism>
<keyword evidence="5 11" id="KW-0808">Transferase</keyword>
<evidence type="ECO:0000256" key="11">
    <source>
        <dbReference type="PIRNR" id="PIRNR006268"/>
    </source>
</evidence>
<name>A0A072MZ56_9GAMM</name>
<evidence type="ECO:0000256" key="5">
    <source>
        <dbReference type="ARBA" id="ARBA00022679"/>
    </source>
</evidence>
<dbReference type="GO" id="GO:0016740">
    <property type="term" value="F:transferase activity"/>
    <property type="evidence" value="ECO:0007669"/>
    <property type="project" value="UniProtKB-UniRule"/>
</dbReference>
<evidence type="ECO:0000256" key="12">
    <source>
        <dbReference type="PIRSR" id="PIRSR006268-2"/>
    </source>
</evidence>
<evidence type="ECO:0000313" key="14">
    <source>
        <dbReference type="EMBL" id="KEF30699.1"/>
    </source>
</evidence>
<dbReference type="Proteomes" id="UP000035057">
    <property type="component" value="Unassembled WGS sequence"/>
</dbReference>
<comment type="caution">
    <text evidence="14">The sequence shown here is derived from an EMBL/GenBank/DDBJ whole genome shotgun (WGS) entry which is preliminary data.</text>
</comment>
<evidence type="ECO:0000256" key="2">
    <source>
        <dbReference type="ARBA" id="ARBA00011955"/>
    </source>
</evidence>
<dbReference type="OrthoDB" id="9778595at2"/>
<evidence type="ECO:0000256" key="10">
    <source>
        <dbReference type="ARBA" id="ARBA00048540"/>
    </source>
</evidence>
<reference evidence="14 15" key="1">
    <citation type="submission" date="2012-12" db="EMBL/GenBank/DDBJ databases">
        <title>Genome assembly of Marinobacter sp. AK21.</title>
        <authorList>
            <person name="Khatri I."/>
            <person name="Kumar R."/>
            <person name="Vaidya B."/>
            <person name="Subramanian S."/>
            <person name="Pinnaka A."/>
        </authorList>
    </citation>
    <scope>NUCLEOTIDE SEQUENCE [LARGE SCALE GENOMIC DNA]</scope>
    <source>
        <strain evidence="14 15">AK21</strain>
    </source>
</reference>
<evidence type="ECO:0000256" key="4">
    <source>
        <dbReference type="ARBA" id="ARBA00022630"/>
    </source>
</evidence>
<dbReference type="GO" id="GO:0046872">
    <property type="term" value="F:metal ion binding"/>
    <property type="evidence" value="ECO:0007669"/>
    <property type="project" value="UniProtKB-UniRule"/>
</dbReference>
<accession>A0A072MZ56</accession>
<sequence>MTSITIPATDNPAHHPDPTLQGSGRQWQGRFEAMASPCEILLENVNEAEAREALQFAARETWRMEHKFSRYVAGNPVDRINQSHGTPIHVDNEMALMLDYAAQCFELSDGRFDITSGVLRRAWKFDGGNHLPDRSETDALLRLVGWNRVQWEKPSLTLPDGMEIDFGGIGKEYAVDRILLDLNRILPEQASVLVNFGGDLACNGPRANGNAWVVGVEDHKKLSDSTETLSLRGGALATSGDSRRYLINNGVRYGHILDPRTGWPIPDAPHSVTVAAPTCTLAGMLATFAMLQGGEAEAFLQEQQVPFWVQRS</sequence>
<dbReference type="SUPFAM" id="SSF143631">
    <property type="entry name" value="ApbE-like"/>
    <property type="match status" value="1"/>
</dbReference>
<evidence type="ECO:0000256" key="8">
    <source>
        <dbReference type="ARBA" id="ARBA00022842"/>
    </source>
</evidence>
<keyword evidence="4 11" id="KW-0285">Flavoprotein</keyword>
<dbReference type="InterPro" id="IPR024932">
    <property type="entry name" value="ApbE"/>
</dbReference>